<keyword evidence="2" id="KW-1185">Reference proteome</keyword>
<sequence length="143" mass="16452">MHTQRRLENQASRLRLCHPFLAQPLYYCSARRRQDTQSEVQIASWVEVDAQIDIWRKDDGARLLEGADWREAKQEGDGAMIRCASLPLPPYTAHSSRHSWLPEDEDNIALLFKGIHRGRSIVPPHAVPARPMAMRWRSKTSPS</sequence>
<feature type="non-terminal residue" evidence="1">
    <location>
        <position position="1"/>
    </location>
</feature>
<organism evidence="1 2">
    <name type="scientific">Mycena pura</name>
    <dbReference type="NCBI Taxonomy" id="153505"/>
    <lineage>
        <taxon>Eukaryota</taxon>
        <taxon>Fungi</taxon>
        <taxon>Dikarya</taxon>
        <taxon>Basidiomycota</taxon>
        <taxon>Agaricomycotina</taxon>
        <taxon>Agaricomycetes</taxon>
        <taxon>Agaricomycetidae</taxon>
        <taxon>Agaricales</taxon>
        <taxon>Marasmiineae</taxon>
        <taxon>Mycenaceae</taxon>
        <taxon>Mycena</taxon>
    </lineage>
</organism>
<dbReference type="EMBL" id="JARJCW010000161">
    <property type="protein sequence ID" value="KAJ7189966.1"/>
    <property type="molecule type" value="Genomic_DNA"/>
</dbReference>
<accession>A0AAD6UPB9</accession>
<protein>
    <submittedName>
        <fullName evidence="1">Uncharacterized protein</fullName>
    </submittedName>
</protein>
<comment type="caution">
    <text evidence="1">The sequence shown here is derived from an EMBL/GenBank/DDBJ whole genome shotgun (WGS) entry which is preliminary data.</text>
</comment>
<reference evidence="1" key="1">
    <citation type="submission" date="2023-03" db="EMBL/GenBank/DDBJ databases">
        <title>Massive genome expansion in bonnet fungi (Mycena s.s.) driven by repeated elements and novel gene families across ecological guilds.</title>
        <authorList>
            <consortium name="Lawrence Berkeley National Laboratory"/>
            <person name="Harder C.B."/>
            <person name="Miyauchi S."/>
            <person name="Viragh M."/>
            <person name="Kuo A."/>
            <person name="Thoen E."/>
            <person name="Andreopoulos B."/>
            <person name="Lu D."/>
            <person name="Skrede I."/>
            <person name="Drula E."/>
            <person name="Henrissat B."/>
            <person name="Morin E."/>
            <person name="Kohler A."/>
            <person name="Barry K."/>
            <person name="LaButti K."/>
            <person name="Morin E."/>
            <person name="Salamov A."/>
            <person name="Lipzen A."/>
            <person name="Mereny Z."/>
            <person name="Hegedus B."/>
            <person name="Baldrian P."/>
            <person name="Stursova M."/>
            <person name="Weitz H."/>
            <person name="Taylor A."/>
            <person name="Grigoriev I.V."/>
            <person name="Nagy L.G."/>
            <person name="Martin F."/>
            <person name="Kauserud H."/>
        </authorList>
    </citation>
    <scope>NUCLEOTIDE SEQUENCE</scope>
    <source>
        <strain evidence="1">9144</strain>
    </source>
</reference>
<name>A0AAD6UPB9_9AGAR</name>
<dbReference type="AlphaFoldDB" id="A0AAD6UPB9"/>
<dbReference type="Proteomes" id="UP001219525">
    <property type="component" value="Unassembled WGS sequence"/>
</dbReference>
<evidence type="ECO:0000313" key="2">
    <source>
        <dbReference type="Proteomes" id="UP001219525"/>
    </source>
</evidence>
<gene>
    <name evidence="1" type="ORF">GGX14DRAFT_607447</name>
</gene>
<evidence type="ECO:0000313" key="1">
    <source>
        <dbReference type="EMBL" id="KAJ7189966.1"/>
    </source>
</evidence>
<proteinExistence type="predicted"/>